<evidence type="ECO:0000313" key="3">
    <source>
        <dbReference type="EMBL" id="WCR10111.1"/>
    </source>
</evidence>
<dbReference type="InterPro" id="IPR000551">
    <property type="entry name" value="MerR-type_HTH_dom"/>
</dbReference>
<dbReference type="EMBL" id="CP067134">
    <property type="protein sequence ID" value="WCR10111.1"/>
    <property type="molecule type" value="Genomic_DNA"/>
</dbReference>
<name>A0ABY7SSV6_9RHOB</name>
<feature type="compositionally biased region" description="Acidic residues" evidence="1">
    <location>
        <begin position="146"/>
        <end position="155"/>
    </location>
</feature>
<keyword evidence="4" id="KW-1185">Reference proteome</keyword>
<accession>A0ABY7SSV6</accession>
<organism evidence="3 4">
    <name type="scientific">Paracoccus stylophorae</name>
    <dbReference type="NCBI Taxonomy" id="659350"/>
    <lineage>
        <taxon>Bacteria</taxon>
        <taxon>Pseudomonadati</taxon>
        <taxon>Pseudomonadota</taxon>
        <taxon>Alphaproteobacteria</taxon>
        <taxon>Rhodobacterales</taxon>
        <taxon>Paracoccaceae</taxon>
        <taxon>Paracoccus</taxon>
    </lineage>
</organism>
<dbReference type="Proteomes" id="UP001218412">
    <property type="component" value="Chromosome"/>
</dbReference>
<evidence type="ECO:0000256" key="1">
    <source>
        <dbReference type="SAM" id="MobiDB-lite"/>
    </source>
</evidence>
<dbReference type="CDD" id="cd04765">
    <property type="entry name" value="HTH_MlrA-like_sg2"/>
    <property type="match status" value="1"/>
</dbReference>
<evidence type="ECO:0000313" key="4">
    <source>
        <dbReference type="Proteomes" id="UP001218412"/>
    </source>
</evidence>
<dbReference type="SUPFAM" id="SSF46955">
    <property type="entry name" value="Putative DNA-binding domain"/>
    <property type="match status" value="1"/>
</dbReference>
<evidence type="ECO:0000259" key="2">
    <source>
        <dbReference type="PROSITE" id="PS50937"/>
    </source>
</evidence>
<dbReference type="SMART" id="SM00422">
    <property type="entry name" value="HTH_MERR"/>
    <property type="match status" value="1"/>
</dbReference>
<reference evidence="3 4" key="1">
    <citation type="submission" date="2021-01" db="EMBL/GenBank/DDBJ databases">
        <title>Biogeographic distribution of Paracoccus.</title>
        <authorList>
            <person name="Hollensteiner J."/>
            <person name="Leineberger J."/>
            <person name="Brinkhoff T."/>
            <person name="Daniel R."/>
        </authorList>
    </citation>
    <scope>NUCLEOTIDE SEQUENCE [LARGE SCALE GENOMIC DNA]</scope>
    <source>
        <strain evidence="3 4">LMG25392</strain>
    </source>
</reference>
<dbReference type="Pfam" id="PF13411">
    <property type="entry name" value="MerR_1"/>
    <property type="match status" value="1"/>
</dbReference>
<feature type="compositionally biased region" description="Low complexity" evidence="1">
    <location>
        <begin position="99"/>
        <end position="122"/>
    </location>
</feature>
<proteinExistence type="predicted"/>
<feature type="region of interest" description="Disordered" evidence="1">
    <location>
        <begin position="92"/>
        <end position="186"/>
    </location>
</feature>
<dbReference type="PROSITE" id="PS50937">
    <property type="entry name" value="HTH_MERR_2"/>
    <property type="match status" value="1"/>
</dbReference>
<protein>
    <submittedName>
        <fullName evidence="3">MerR family transcriptional regulator</fullName>
    </submittedName>
</protein>
<feature type="domain" description="HTH merR-type" evidence="2">
    <location>
        <begin position="10"/>
        <end position="78"/>
    </location>
</feature>
<dbReference type="InterPro" id="IPR009061">
    <property type="entry name" value="DNA-bd_dom_put_sf"/>
</dbReference>
<dbReference type="Gene3D" id="1.10.1660.10">
    <property type="match status" value="1"/>
</dbReference>
<dbReference type="RefSeq" id="WP_272858173.1">
    <property type="nucleotide sequence ID" value="NZ_CP067134.1"/>
</dbReference>
<sequence length="232" mass="25174">MKKGADAFRSIGEVAKLIGVAPHVLRYWETQFPQLRPMKRPDGRRYYRPDDVRLAAGLCEVLRDDGLTIRGAKKLLARDRGETIRARGAARIDGLIGKPQPDSAALPPDAADTAPDADTAAPVPAPARGHANGPAPLPASAADPPPDFDDEEQDDMADHSPRSRHRRRRHGQSDDGSLPLFPDLDRTSPDAAWLTRLTYLSARLRQTPGGHPALGRARPHMTALCDAIAGLY</sequence>
<gene>
    <name evidence="3" type="ORF">JHW45_13700</name>
</gene>